<keyword evidence="1" id="KW-0472">Membrane</keyword>
<sequence>MGNASSTASLPRSLTTAGHLNELADLDRRVRTRIAILDKESAAAHRLREQRLRTSEWHAVRAELRDARQANAAARRLYRDYVLQFRARMSAKVEDEESVSMTKKKDFEKMKFSLYHYFIFAACFYQMLRGSL</sequence>
<name>A0A3S5CM74_9PLAT</name>
<feature type="transmembrane region" description="Helical" evidence="1">
    <location>
        <begin position="112"/>
        <end position="128"/>
    </location>
</feature>
<organism evidence="2 3">
    <name type="scientific">Protopolystoma xenopodis</name>
    <dbReference type="NCBI Taxonomy" id="117903"/>
    <lineage>
        <taxon>Eukaryota</taxon>
        <taxon>Metazoa</taxon>
        <taxon>Spiralia</taxon>
        <taxon>Lophotrochozoa</taxon>
        <taxon>Platyhelminthes</taxon>
        <taxon>Monogenea</taxon>
        <taxon>Polyopisthocotylea</taxon>
        <taxon>Polystomatidea</taxon>
        <taxon>Polystomatidae</taxon>
        <taxon>Protopolystoma</taxon>
    </lineage>
</organism>
<evidence type="ECO:0000256" key="1">
    <source>
        <dbReference type="SAM" id="Phobius"/>
    </source>
</evidence>
<keyword evidence="3" id="KW-1185">Reference proteome</keyword>
<reference evidence="2" key="1">
    <citation type="submission" date="2018-11" db="EMBL/GenBank/DDBJ databases">
        <authorList>
            <consortium name="Pathogen Informatics"/>
        </authorList>
    </citation>
    <scope>NUCLEOTIDE SEQUENCE</scope>
</reference>
<comment type="caution">
    <text evidence="2">The sequence shown here is derived from an EMBL/GenBank/DDBJ whole genome shotgun (WGS) entry which is preliminary data.</text>
</comment>
<dbReference type="Proteomes" id="UP000784294">
    <property type="component" value="Unassembled WGS sequence"/>
</dbReference>
<dbReference type="AlphaFoldDB" id="A0A3S5CM74"/>
<gene>
    <name evidence="2" type="ORF">PXEA_LOCUS25829</name>
</gene>
<keyword evidence="1" id="KW-0812">Transmembrane</keyword>
<accession>A0A3S5CM74</accession>
<evidence type="ECO:0000313" key="3">
    <source>
        <dbReference type="Proteomes" id="UP000784294"/>
    </source>
</evidence>
<protein>
    <submittedName>
        <fullName evidence="2">Uncharacterized protein</fullName>
    </submittedName>
</protein>
<dbReference type="EMBL" id="CAAALY010133772">
    <property type="protein sequence ID" value="VEL32389.1"/>
    <property type="molecule type" value="Genomic_DNA"/>
</dbReference>
<evidence type="ECO:0000313" key="2">
    <source>
        <dbReference type="EMBL" id="VEL32389.1"/>
    </source>
</evidence>
<proteinExistence type="predicted"/>
<keyword evidence="1" id="KW-1133">Transmembrane helix</keyword>